<reference evidence="3" key="1">
    <citation type="submission" date="2015-06" db="EMBL/GenBank/DDBJ databases">
        <title>Expansion of signal transduction pathways in fungi by whole-genome duplication.</title>
        <authorList>
            <consortium name="DOE Joint Genome Institute"/>
            <person name="Corrochano L.M."/>
            <person name="Kuo A."/>
            <person name="Marcet-Houben M."/>
            <person name="Polaino S."/>
            <person name="Salamov A."/>
            <person name="Villalobos J.M."/>
            <person name="Alvarez M.I."/>
            <person name="Avalos J."/>
            <person name="Benito E.P."/>
            <person name="Benoit I."/>
            <person name="Burger G."/>
            <person name="Camino L.P."/>
            <person name="Canovas D."/>
            <person name="Cerda-Olmedo E."/>
            <person name="Cheng J.-F."/>
            <person name="Dominguez A."/>
            <person name="Elias M."/>
            <person name="Eslava A.P."/>
            <person name="Glaser F."/>
            <person name="Grimwood J."/>
            <person name="Gutierrez G."/>
            <person name="Heitman J."/>
            <person name="Henrissat B."/>
            <person name="Iturriaga E.A."/>
            <person name="Lang B.F."/>
            <person name="Lavin J.L."/>
            <person name="Lee S."/>
            <person name="Li W."/>
            <person name="Lindquist E."/>
            <person name="Lopez-Garcia S."/>
            <person name="Luque E.M."/>
            <person name="Marcos A.T."/>
            <person name="Martin J."/>
            <person name="McCluskey K."/>
            <person name="Medina H.R."/>
            <person name="Miralles-Duran A."/>
            <person name="Miyazaki A."/>
            <person name="Munoz-Torres E."/>
            <person name="Oguiza J.A."/>
            <person name="Ohm R."/>
            <person name="Olmedo M."/>
            <person name="Orejas M."/>
            <person name="Ortiz-Castellanos L."/>
            <person name="Pisabarro A.G."/>
            <person name="Rodriguez-Romero J."/>
            <person name="Ruiz-Herrera J."/>
            <person name="Ruiz-Vazquez R."/>
            <person name="Sanz C."/>
            <person name="Schackwitz W."/>
            <person name="Schmutz J."/>
            <person name="Shahriari M."/>
            <person name="Shelest E."/>
            <person name="Silva-Franco F."/>
            <person name="Soanes D."/>
            <person name="Syed K."/>
            <person name="Tagua V.G."/>
            <person name="Talbot N.J."/>
            <person name="Thon M."/>
            <person name="De vries R.P."/>
            <person name="Wiebenga A."/>
            <person name="Yadav J.S."/>
            <person name="Braun E.L."/>
            <person name="Baker S."/>
            <person name="Garre V."/>
            <person name="Horwitz B."/>
            <person name="Torres-Martinez S."/>
            <person name="Idnurm A."/>
            <person name="Herrera-Estrella A."/>
            <person name="Gabaldon T."/>
            <person name="Grigoriev I.V."/>
        </authorList>
    </citation>
    <scope>NUCLEOTIDE SEQUENCE [LARGE SCALE GENOMIC DNA]</scope>
    <source>
        <strain evidence="3">NRRL 1555(-)</strain>
    </source>
</reference>
<name>A0A167QIR7_PHYB8</name>
<dbReference type="RefSeq" id="XP_018297799.1">
    <property type="nucleotide sequence ID" value="XM_018440383.1"/>
</dbReference>
<evidence type="ECO:0000313" key="3">
    <source>
        <dbReference type="Proteomes" id="UP000077315"/>
    </source>
</evidence>
<dbReference type="InParanoid" id="A0A167QIR7"/>
<feature type="chain" id="PRO_5007891540" evidence="1">
    <location>
        <begin position="19"/>
        <end position="188"/>
    </location>
</feature>
<evidence type="ECO:0000313" key="2">
    <source>
        <dbReference type="EMBL" id="OAD79759.1"/>
    </source>
</evidence>
<evidence type="ECO:0000256" key="1">
    <source>
        <dbReference type="SAM" id="SignalP"/>
    </source>
</evidence>
<dbReference type="AlphaFoldDB" id="A0A167QIR7"/>
<feature type="signal peptide" evidence="1">
    <location>
        <begin position="1"/>
        <end position="18"/>
    </location>
</feature>
<keyword evidence="1" id="KW-0732">Signal</keyword>
<dbReference type="GeneID" id="29001289"/>
<proteinExistence type="predicted"/>
<organism evidence="2 3">
    <name type="scientific">Phycomyces blakesleeanus (strain ATCC 8743b / DSM 1359 / FGSC 10004 / NBRC 33097 / NRRL 1555)</name>
    <dbReference type="NCBI Taxonomy" id="763407"/>
    <lineage>
        <taxon>Eukaryota</taxon>
        <taxon>Fungi</taxon>
        <taxon>Fungi incertae sedis</taxon>
        <taxon>Mucoromycota</taxon>
        <taxon>Mucoromycotina</taxon>
        <taxon>Mucoromycetes</taxon>
        <taxon>Mucorales</taxon>
        <taxon>Phycomycetaceae</taxon>
        <taxon>Phycomyces</taxon>
    </lineage>
</organism>
<gene>
    <name evidence="2" type="ORF">PHYBLDRAFT_58805</name>
</gene>
<sequence length="188" mass="20881">MMLKLLAVFLALSTASQAATITASPAPAATVSPTRDAAAPERFPYAVNAPRSTVLPYCVGFNITYPAVAGEVYKRGELQTIEWTVDRSIPNPPDLITRIRIFDKDFHNEQVLGENITIYTHKTGGSLTYFVDANDIETEYHYRIMVNYPGQSVHCIFMSKPFTITPYPYIRYLANDTPAPAFAVPQAQ</sequence>
<dbReference type="Proteomes" id="UP000077315">
    <property type="component" value="Unassembled WGS sequence"/>
</dbReference>
<keyword evidence="3" id="KW-1185">Reference proteome</keyword>
<accession>A0A167QIR7</accession>
<protein>
    <submittedName>
        <fullName evidence="2">Uncharacterized protein</fullName>
    </submittedName>
</protein>
<dbReference type="OrthoDB" id="2216793at2759"/>
<dbReference type="VEuPathDB" id="FungiDB:PHYBLDRAFT_58805"/>
<dbReference type="EMBL" id="KV440972">
    <property type="protein sequence ID" value="OAD79759.1"/>
    <property type="molecule type" value="Genomic_DNA"/>
</dbReference>